<evidence type="ECO:0000256" key="1">
    <source>
        <dbReference type="SAM" id="MobiDB-lite"/>
    </source>
</evidence>
<organism evidence="3 4">
    <name type="scientific">Dendryphion nanum</name>
    <dbReference type="NCBI Taxonomy" id="256645"/>
    <lineage>
        <taxon>Eukaryota</taxon>
        <taxon>Fungi</taxon>
        <taxon>Dikarya</taxon>
        <taxon>Ascomycota</taxon>
        <taxon>Pezizomycotina</taxon>
        <taxon>Dothideomycetes</taxon>
        <taxon>Pleosporomycetidae</taxon>
        <taxon>Pleosporales</taxon>
        <taxon>Torulaceae</taxon>
        <taxon>Dendryphion</taxon>
    </lineage>
</organism>
<dbReference type="OrthoDB" id="3735213at2759"/>
<dbReference type="AlphaFoldDB" id="A0A9P9IRW1"/>
<dbReference type="EMBL" id="JAGMWT010000004">
    <property type="protein sequence ID" value="KAH7130186.1"/>
    <property type="molecule type" value="Genomic_DNA"/>
</dbReference>
<evidence type="ECO:0000313" key="3">
    <source>
        <dbReference type="EMBL" id="KAH7130186.1"/>
    </source>
</evidence>
<name>A0A9P9IRW1_9PLEO</name>
<reference evidence="3" key="1">
    <citation type="journal article" date="2021" name="Nat. Commun.">
        <title>Genetic determinants of endophytism in the Arabidopsis root mycobiome.</title>
        <authorList>
            <person name="Mesny F."/>
            <person name="Miyauchi S."/>
            <person name="Thiergart T."/>
            <person name="Pickel B."/>
            <person name="Atanasova L."/>
            <person name="Karlsson M."/>
            <person name="Huettel B."/>
            <person name="Barry K.W."/>
            <person name="Haridas S."/>
            <person name="Chen C."/>
            <person name="Bauer D."/>
            <person name="Andreopoulos W."/>
            <person name="Pangilinan J."/>
            <person name="LaButti K."/>
            <person name="Riley R."/>
            <person name="Lipzen A."/>
            <person name="Clum A."/>
            <person name="Drula E."/>
            <person name="Henrissat B."/>
            <person name="Kohler A."/>
            <person name="Grigoriev I.V."/>
            <person name="Martin F.M."/>
            <person name="Hacquard S."/>
        </authorList>
    </citation>
    <scope>NUCLEOTIDE SEQUENCE</scope>
    <source>
        <strain evidence="3">MPI-CAGE-CH-0243</strain>
    </source>
</reference>
<evidence type="ECO:0000256" key="2">
    <source>
        <dbReference type="SAM" id="SignalP"/>
    </source>
</evidence>
<feature type="chain" id="PRO_5040135447" evidence="2">
    <location>
        <begin position="18"/>
        <end position="244"/>
    </location>
</feature>
<feature type="region of interest" description="Disordered" evidence="1">
    <location>
        <begin position="209"/>
        <end position="228"/>
    </location>
</feature>
<comment type="caution">
    <text evidence="3">The sequence shown here is derived from an EMBL/GenBank/DDBJ whole genome shotgun (WGS) entry which is preliminary data.</text>
</comment>
<protein>
    <submittedName>
        <fullName evidence="3">Uncharacterized protein</fullName>
    </submittedName>
</protein>
<evidence type="ECO:0000313" key="4">
    <source>
        <dbReference type="Proteomes" id="UP000700596"/>
    </source>
</evidence>
<accession>A0A9P9IRW1</accession>
<gene>
    <name evidence="3" type="ORF">B0J11DRAFT_602435</name>
</gene>
<sequence>MRFLIFAIAAFATGVFSAPAPQADPIRILPSNWEWDIADLKGPGCPDLNYESGWKTRYNYGQNTMDGSEIYFTVFAYPYLNASIPAGQTSASVWCETTLKYTEFSKPTNGVRGPPASDYRLRPHKNGTLIGALYDLDEGVTAEWKFTYHAPAEKKVVDSISFTGPLKNKYQSDNMLNTPFETRNQWEAPECGATTVKFRIDLAVTADKAGKKGTATSEPRTDANGNPANYGTWVGVSFDFEKCT</sequence>
<feature type="signal peptide" evidence="2">
    <location>
        <begin position="1"/>
        <end position="17"/>
    </location>
</feature>
<keyword evidence="2" id="KW-0732">Signal</keyword>
<feature type="compositionally biased region" description="Polar residues" evidence="1">
    <location>
        <begin position="214"/>
        <end position="228"/>
    </location>
</feature>
<dbReference type="Proteomes" id="UP000700596">
    <property type="component" value="Unassembled WGS sequence"/>
</dbReference>
<keyword evidence="4" id="KW-1185">Reference proteome</keyword>
<proteinExistence type="predicted"/>